<evidence type="ECO:0000313" key="11">
    <source>
        <dbReference type="Proteomes" id="UP000639338"/>
    </source>
</evidence>
<feature type="transmembrane region" description="Helical" evidence="7">
    <location>
        <begin position="460"/>
        <end position="480"/>
    </location>
</feature>
<evidence type="ECO:0000259" key="9">
    <source>
        <dbReference type="PROSITE" id="PS50259"/>
    </source>
</evidence>
<keyword evidence="4 7" id="KW-0472">Membrane</keyword>
<dbReference type="OrthoDB" id="9880600at2759"/>
<keyword evidence="3 7" id="KW-1133">Transmembrane helix</keyword>
<dbReference type="InterPro" id="IPR050726">
    <property type="entry name" value="mGluR"/>
</dbReference>
<comment type="subcellular location">
    <subcellularLocation>
        <location evidence="1">Membrane</location>
        <topology evidence="1">Multi-pass membrane protein</topology>
    </subcellularLocation>
</comment>
<dbReference type="GO" id="GO:0016020">
    <property type="term" value="C:membrane"/>
    <property type="evidence" value="ECO:0007669"/>
    <property type="project" value="UniProtKB-SubCell"/>
</dbReference>
<evidence type="ECO:0000256" key="1">
    <source>
        <dbReference type="ARBA" id="ARBA00004141"/>
    </source>
</evidence>
<keyword evidence="11" id="KW-1185">Reference proteome</keyword>
<dbReference type="Gene3D" id="3.40.50.2300">
    <property type="match status" value="1"/>
</dbReference>
<evidence type="ECO:0000256" key="6">
    <source>
        <dbReference type="SAM" id="MobiDB-lite"/>
    </source>
</evidence>
<dbReference type="GO" id="GO:0005118">
    <property type="term" value="F:sevenless binding"/>
    <property type="evidence" value="ECO:0007669"/>
    <property type="project" value="InterPro"/>
</dbReference>
<gene>
    <name evidence="10" type="ORF">HCN44_010906</name>
</gene>
<name>A0A834Y7A6_APHGI</name>
<dbReference type="Proteomes" id="UP000639338">
    <property type="component" value="Unassembled WGS sequence"/>
</dbReference>
<dbReference type="GO" id="GO:0007601">
    <property type="term" value="P:visual perception"/>
    <property type="evidence" value="ECO:0007669"/>
    <property type="project" value="InterPro"/>
</dbReference>
<sequence length="854" mass="96570">MFILLLIIFLGSVASKDSFCLKNQTILQVDGDAVLTVFIDASSGPYCNESLEKGYQEVSTVLYVISILNRHDYIPGITLGLKMIDTCQDPESVYKHCLKTTAESDCTENQNHYYDLGILAPENYIPVLQPLLELSDLPISYYFNKNTTNPLIQAAVHFVRENFNEIELLLTDCDSVLEFFLRKTSDVGVCVKNINDLGQLDVESDGLIVVIGGGEIIRSWINDNIISRHKNWFLVPIDDSNLDDIVPFGSYVIKSESHGLEFKDYLTAESKNKTVQSPYFLGIGKSIFSIAELFSEIKKNNCLIGQMCSLPFFDTKLLKNHTISQIIDELKLPFETQISKYTVSQHVMGMMENISTYSVNIETFQVITNRSWTSLMNKCEEISCSQCLNFEKKEISNSTRPTTSSNFEVIENKTKTFKTGFWFLLVLALVVCGTIISIAIGIFIIYSYLTNDTLDGNPMLTILLIVACISLLHSSIFFFFEDYYIGHNTLNSIKIYTSTLSSGLVFSIMLTRSFFLASSAGRIFTSHVNGYLQGIMLFFVAGVQMGMSTMYLLTSSERSNDTVRSPLFIGLLCYDIFLLLSLLGVGILYPKTSRNYEEGRCFYFTTIGMTIVWILWISTFLLVNQEWRDLIVSLGLISTGYIVIIGTLAPRVHFMLRDIHGNNKASVYVDGDSLGIHTTQSSSTRQPSRSFSDYTLPMKNMITSTTSTSQLPDQNYYANSSFMNKKKQYDDRGKSYVDGKTAHYNSGYHSDGQDSENHYVIPKVSIEDSRTKKNLRAQLILTNFEYAQPYSISNYQDNFKKKNMETDFHDKKCNKLSSPNKNDSSRSPSPSCLITGTFEEKENQDIDTIKITRF</sequence>
<feature type="transmembrane region" description="Helical" evidence="7">
    <location>
        <begin position="630"/>
        <end position="649"/>
    </location>
</feature>
<evidence type="ECO:0000256" key="3">
    <source>
        <dbReference type="ARBA" id="ARBA00022989"/>
    </source>
</evidence>
<feature type="region of interest" description="Disordered" evidence="6">
    <location>
        <begin position="810"/>
        <end position="834"/>
    </location>
</feature>
<proteinExistence type="predicted"/>
<evidence type="ECO:0000256" key="4">
    <source>
        <dbReference type="ARBA" id="ARBA00023136"/>
    </source>
</evidence>
<organism evidence="10 11">
    <name type="scientific">Aphidius gifuensis</name>
    <name type="common">Parasitoid wasp</name>
    <dbReference type="NCBI Taxonomy" id="684658"/>
    <lineage>
        <taxon>Eukaryota</taxon>
        <taxon>Metazoa</taxon>
        <taxon>Ecdysozoa</taxon>
        <taxon>Arthropoda</taxon>
        <taxon>Hexapoda</taxon>
        <taxon>Insecta</taxon>
        <taxon>Pterygota</taxon>
        <taxon>Neoptera</taxon>
        <taxon>Endopterygota</taxon>
        <taxon>Hymenoptera</taxon>
        <taxon>Apocrita</taxon>
        <taxon>Ichneumonoidea</taxon>
        <taxon>Braconidae</taxon>
        <taxon>Aphidiinae</taxon>
        <taxon>Aphidius</taxon>
    </lineage>
</organism>
<feature type="signal peptide" evidence="8">
    <location>
        <begin position="1"/>
        <end position="15"/>
    </location>
</feature>
<evidence type="ECO:0000256" key="8">
    <source>
        <dbReference type="SAM" id="SignalP"/>
    </source>
</evidence>
<dbReference type="EMBL" id="JACMRX010000001">
    <property type="protein sequence ID" value="KAF7998498.1"/>
    <property type="molecule type" value="Genomic_DNA"/>
</dbReference>
<comment type="caution">
    <text evidence="10">The sequence shown here is derived from an EMBL/GenBank/DDBJ whole genome shotgun (WGS) entry which is preliminary data.</text>
</comment>
<feature type="transmembrane region" description="Helical" evidence="7">
    <location>
        <begin position="565"/>
        <end position="589"/>
    </location>
</feature>
<dbReference type="AlphaFoldDB" id="A0A834Y7A6"/>
<evidence type="ECO:0000256" key="7">
    <source>
        <dbReference type="SAM" id="Phobius"/>
    </source>
</evidence>
<dbReference type="GO" id="GO:0004930">
    <property type="term" value="F:G protein-coupled receptor activity"/>
    <property type="evidence" value="ECO:0007669"/>
    <property type="project" value="InterPro"/>
</dbReference>
<feature type="transmembrane region" description="Helical" evidence="7">
    <location>
        <begin position="530"/>
        <end position="553"/>
    </location>
</feature>
<dbReference type="InterPro" id="IPR017978">
    <property type="entry name" value="GPCR_3_C"/>
</dbReference>
<keyword evidence="5" id="KW-0325">Glycoprotein</keyword>
<feature type="domain" description="G-protein coupled receptors family 3 profile" evidence="9">
    <location>
        <begin position="567"/>
        <end position="656"/>
    </location>
</feature>
<dbReference type="PANTHER" id="PTHR24060">
    <property type="entry name" value="METABOTROPIC GLUTAMATE RECEPTOR"/>
    <property type="match status" value="1"/>
</dbReference>
<feature type="transmembrane region" description="Helical" evidence="7">
    <location>
        <begin position="500"/>
        <end position="518"/>
    </location>
</feature>
<protein>
    <recommendedName>
        <fullName evidence="9">G-protein coupled receptors family 3 profile domain-containing protein</fullName>
    </recommendedName>
</protein>
<keyword evidence="8" id="KW-0732">Signal</keyword>
<evidence type="ECO:0000256" key="5">
    <source>
        <dbReference type="ARBA" id="ARBA00023180"/>
    </source>
</evidence>
<feature type="transmembrane region" description="Helical" evidence="7">
    <location>
        <begin position="421"/>
        <end position="448"/>
    </location>
</feature>
<evidence type="ECO:0000313" key="10">
    <source>
        <dbReference type="EMBL" id="KAF7998498.1"/>
    </source>
</evidence>
<evidence type="ECO:0000256" key="2">
    <source>
        <dbReference type="ARBA" id="ARBA00022692"/>
    </source>
</evidence>
<keyword evidence="2 7" id="KW-0812">Transmembrane</keyword>
<dbReference type="PROSITE" id="PS50259">
    <property type="entry name" value="G_PROTEIN_RECEP_F3_4"/>
    <property type="match status" value="1"/>
</dbReference>
<accession>A0A834Y7A6</accession>
<dbReference type="InterPro" id="IPR002956">
    <property type="entry name" value="Bride_of_7less"/>
</dbReference>
<dbReference type="Pfam" id="PF00003">
    <property type="entry name" value="7tm_3"/>
    <property type="match status" value="1"/>
</dbReference>
<feature type="compositionally biased region" description="Polar residues" evidence="6">
    <location>
        <begin position="815"/>
        <end position="834"/>
    </location>
</feature>
<dbReference type="PRINTS" id="PR01223">
    <property type="entry name" value="BRIDEOF7LESS"/>
</dbReference>
<feature type="transmembrane region" description="Helical" evidence="7">
    <location>
        <begin position="601"/>
        <end position="624"/>
    </location>
</feature>
<feature type="chain" id="PRO_5033045689" description="G-protein coupled receptors family 3 profile domain-containing protein" evidence="8">
    <location>
        <begin position="16"/>
        <end position="854"/>
    </location>
</feature>
<reference evidence="10 11" key="1">
    <citation type="submission" date="2020-08" db="EMBL/GenBank/DDBJ databases">
        <title>Aphidius gifuensis genome sequencing and assembly.</title>
        <authorList>
            <person name="Du Z."/>
        </authorList>
    </citation>
    <scope>NUCLEOTIDE SEQUENCE [LARGE SCALE GENOMIC DNA]</scope>
    <source>
        <strain evidence="10">YNYX2018</strain>
        <tissue evidence="10">Adults</tissue>
    </source>
</reference>